<protein>
    <recommendedName>
        <fullName evidence="6">SET binding protein 1</fullName>
    </recommendedName>
</protein>
<sequence length="715" mass="80528">MPLPSAPAAGPGGKLCLANTETGLRELKTMPNLQAVSALLTKAPKGFHSNTWKLSPPRLMTNSPSHLSEVTSLKEGTLSPISESHSEETIPSDSGIGTDNNSTSDQAEKGPTSRRRYSFDFCSFEPPEGAALASSRAKRGHCQKHVDAVTVKTFLAQENLKKQKHRRKRKGIQRRDDLQFLADLEELIDKFQVFRISHRTYSFCRESLYPSIFRVNFNNYYPMPYFPFDPLHYLRRNSEIKPKKRCGRPAQANEPMSKMPFIPGFSYPFPSGNYYAPYAMPYTSMPIATSMVNLGYYGQYPAPVYLSHTLGATASPFMRPAVPPPQFHSSAHVKLATSAKHKIKLGSQQMPSTGMEDAKSLLVAPAGGAGNLPSVRVHKRKHKHKHKHTEDQLSRSESKDLGGLFSGSKNRCFLSLRSDRLGVSDNEAPLSKLKDTLRNQQSPGTLLRSSRNIFEVDNLSTLSLSDSQQWTCTHEQGELVHDLHAACSHRLSKRIRTGKDLPSDLLGRLPSPQVAQAAISNKRQSLKVFELYRPQHMEPFRKTRMENMEQSFHCPSPSLEEHSHPVKKMFKRKEIEEIQCEVRKRCAFSKILSTKKNLGHVNKILRAKRLQRQAKTGNNVVKKRRGRPRKNPLPLDQEPVGQMPVLERCVDLPERKVGHSSLAPEPLECFSQDSIVDAIESVVHMVHKQPQVPPTRGSKRWSKTPEEARSSRPRR</sequence>
<organism evidence="4 5">
    <name type="scientific">Anguilla anguilla</name>
    <name type="common">European freshwater eel</name>
    <name type="synonym">Muraena anguilla</name>
    <dbReference type="NCBI Taxonomy" id="7936"/>
    <lineage>
        <taxon>Eukaryota</taxon>
        <taxon>Metazoa</taxon>
        <taxon>Chordata</taxon>
        <taxon>Craniata</taxon>
        <taxon>Vertebrata</taxon>
        <taxon>Euteleostomi</taxon>
        <taxon>Actinopterygii</taxon>
        <taxon>Neopterygii</taxon>
        <taxon>Teleostei</taxon>
        <taxon>Anguilliformes</taxon>
        <taxon>Anguillidae</taxon>
        <taxon>Anguilla</taxon>
    </lineage>
</organism>
<evidence type="ECO:0008006" key="6">
    <source>
        <dbReference type="Google" id="ProtNLM"/>
    </source>
</evidence>
<reference evidence="4" key="1">
    <citation type="submission" date="2021-01" db="EMBL/GenBank/DDBJ databases">
        <title>A chromosome-scale assembly of European eel, Anguilla anguilla.</title>
        <authorList>
            <person name="Henkel C."/>
            <person name="Jong-Raadsen S.A."/>
            <person name="Dufour S."/>
            <person name="Weltzien F.-A."/>
            <person name="Palstra A.P."/>
            <person name="Pelster B."/>
            <person name="Spaink H.P."/>
            <person name="Van Den Thillart G.E."/>
            <person name="Jansen H."/>
            <person name="Zahm M."/>
            <person name="Klopp C."/>
            <person name="Cedric C."/>
            <person name="Louis A."/>
            <person name="Berthelot C."/>
            <person name="Parey E."/>
            <person name="Roest Crollius H."/>
            <person name="Montfort J."/>
            <person name="Robinson-Rechavi M."/>
            <person name="Bucao C."/>
            <person name="Bouchez O."/>
            <person name="Gislard M."/>
            <person name="Lluch J."/>
            <person name="Milhes M."/>
            <person name="Lampietro C."/>
            <person name="Lopez Roques C."/>
            <person name="Donnadieu C."/>
            <person name="Braasch I."/>
            <person name="Desvignes T."/>
            <person name="Postlethwait J."/>
            <person name="Bobe J."/>
            <person name="Guiguen Y."/>
            <person name="Dirks R."/>
        </authorList>
    </citation>
    <scope>NUCLEOTIDE SEQUENCE</scope>
    <source>
        <strain evidence="4">Tag_6206</strain>
        <tissue evidence="4">Liver</tissue>
    </source>
</reference>
<keyword evidence="5" id="KW-1185">Reference proteome</keyword>
<feature type="region of interest" description="Disordered" evidence="3">
    <location>
        <begin position="686"/>
        <end position="715"/>
    </location>
</feature>
<dbReference type="PANTHER" id="PTHR46147">
    <property type="entry name" value="HISTONE-LYSINE N-METHYLTRANSFERASE ASH1"/>
    <property type="match status" value="1"/>
</dbReference>
<evidence type="ECO:0000256" key="2">
    <source>
        <dbReference type="ARBA" id="ARBA00023242"/>
    </source>
</evidence>
<feature type="region of interest" description="Disordered" evidence="3">
    <location>
        <begin position="47"/>
        <end position="114"/>
    </location>
</feature>
<keyword evidence="2" id="KW-0539">Nucleus</keyword>
<evidence type="ECO:0000256" key="3">
    <source>
        <dbReference type="SAM" id="MobiDB-lite"/>
    </source>
</evidence>
<feature type="compositionally biased region" description="Basic and acidic residues" evidence="3">
    <location>
        <begin position="388"/>
        <end position="400"/>
    </location>
</feature>
<dbReference type="EMBL" id="JAFIRN010000015">
    <property type="protein sequence ID" value="KAG5834279.1"/>
    <property type="molecule type" value="Genomic_DNA"/>
</dbReference>
<gene>
    <name evidence="4" type="ORF">ANANG_G00259860</name>
</gene>
<evidence type="ECO:0000256" key="1">
    <source>
        <dbReference type="ARBA" id="ARBA00004123"/>
    </source>
</evidence>
<dbReference type="Proteomes" id="UP001044222">
    <property type="component" value="Chromosome 15"/>
</dbReference>
<feature type="region of interest" description="Disordered" evidence="3">
    <location>
        <begin position="613"/>
        <end position="639"/>
    </location>
</feature>
<dbReference type="GO" id="GO:0005654">
    <property type="term" value="C:nucleoplasm"/>
    <property type="evidence" value="ECO:0007669"/>
    <property type="project" value="TreeGrafter"/>
</dbReference>
<comment type="subcellular location">
    <subcellularLocation>
        <location evidence="1">Nucleus</location>
    </subcellularLocation>
</comment>
<feature type="compositionally biased region" description="Polar residues" evidence="3">
    <location>
        <begin position="60"/>
        <end position="71"/>
    </location>
</feature>
<feature type="compositionally biased region" description="Basic residues" evidence="3">
    <location>
        <begin position="376"/>
        <end position="387"/>
    </location>
</feature>
<evidence type="ECO:0000313" key="4">
    <source>
        <dbReference type="EMBL" id="KAG5834279.1"/>
    </source>
</evidence>
<proteinExistence type="predicted"/>
<feature type="compositionally biased region" description="Basic and acidic residues" evidence="3">
    <location>
        <begin position="703"/>
        <end position="715"/>
    </location>
</feature>
<dbReference type="GO" id="GO:0006355">
    <property type="term" value="P:regulation of DNA-templated transcription"/>
    <property type="evidence" value="ECO:0007669"/>
    <property type="project" value="TreeGrafter"/>
</dbReference>
<feature type="region of interest" description="Disordered" evidence="3">
    <location>
        <begin position="368"/>
        <end position="401"/>
    </location>
</feature>
<dbReference type="PANTHER" id="PTHR46147:SF2">
    <property type="entry name" value="SET-BINDING PROTEIN"/>
    <property type="match status" value="1"/>
</dbReference>
<feature type="compositionally biased region" description="Polar residues" evidence="3">
    <location>
        <begin position="79"/>
        <end position="105"/>
    </location>
</feature>
<name>A0A9D3LRK5_ANGAN</name>
<dbReference type="GO" id="GO:0042800">
    <property type="term" value="F:histone H3K4 methyltransferase activity"/>
    <property type="evidence" value="ECO:0007669"/>
    <property type="project" value="TreeGrafter"/>
</dbReference>
<accession>A0A9D3LRK5</accession>
<comment type="caution">
    <text evidence="4">The sequence shown here is derived from an EMBL/GenBank/DDBJ whole genome shotgun (WGS) entry which is preliminary data.</text>
</comment>
<dbReference type="AlphaFoldDB" id="A0A9D3LRK5"/>
<evidence type="ECO:0000313" key="5">
    <source>
        <dbReference type="Proteomes" id="UP001044222"/>
    </source>
</evidence>
<feature type="compositionally biased region" description="Basic residues" evidence="3">
    <location>
        <begin position="621"/>
        <end position="630"/>
    </location>
</feature>